<dbReference type="Proteomes" id="UP000325081">
    <property type="component" value="Unassembled WGS sequence"/>
</dbReference>
<proteinExistence type="predicted"/>
<gene>
    <name evidence="2" type="ORF">STAS_06190</name>
</gene>
<dbReference type="AlphaFoldDB" id="A0A5A7PBH1"/>
<feature type="compositionally biased region" description="Basic and acidic residues" evidence="1">
    <location>
        <begin position="14"/>
        <end position="30"/>
    </location>
</feature>
<protein>
    <submittedName>
        <fullName evidence="2">Transcription factor APETALA2</fullName>
    </submittedName>
</protein>
<feature type="region of interest" description="Disordered" evidence="1">
    <location>
        <begin position="1"/>
        <end position="73"/>
    </location>
</feature>
<sequence>MLSGEMWDLNGSPDRTRYDDSEGGSGEKGKRVGSVSNSGSSAAMVEDGSDGEDAGRSGGRLFGFSLGGGRSSSPVTRQFFPVEEQGTAADFPRAAHWVGGLWKTVFLCTNRLLSQTRLNSPGSFKLTNNHDQRFGTFNRTNEPHHHTFGQMLPFNSLNHRLQQWQTNGNNFQGVPVFANAAASSGFQMRPGNNNNYNNNNNNNYNNWSQQNGIQFSNRPS</sequence>
<reference evidence="3" key="1">
    <citation type="journal article" date="2019" name="Curr. Biol.">
        <title>Genome Sequence of Striga asiatica Provides Insight into the Evolution of Plant Parasitism.</title>
        <authorList>
            <person name="Yoshida S."/>
            <person name="Kim S."/>
            <person name="Wafula E.K."/>
            <person name="Tanskanen J."/>
            <person name="Kim Y.M."/>
            <person name="Honaas L."/>
            <person name="Yang Z."/>
            <person name="Spallek T."/>
            <person name="Conn C.E."/>
            <person name="Ichihashi Y."/>
            <person name="Cheong K."/>
            <person name="Cui S."/>
            <person name="Der J.P."/>
            <person name="Gundlach H."/>
            <person name="Jiao Y."/>
            <person name="Hori C."/>
            <person name="Ishida J.K."/>
            <person name="Kasahara H."/>
            <person name="Kiba T."/>
            <person name="Kim M.S."/>
            <person name="Koo N."/>
            <person name="Laohavisit A."/>
            <person name="Lee Y.H."/>
            <person name="Lumba S."/>
            <person name="McCourt P."/>
            <person name="Mortimer J.C."/>
            <person name="Mutuku J.M."/>
            <person name="Nomura T."/>
            <person name="Sasaki-Sekimoto Y."/>
            <person name="Seto Y."/>
            <person name="Wang Y."/>
            <person name="Wakatake T."/>
            <person name="Sakakibara H."/>
            <person name="Demura T."/>
            <person name="Yamaguchi S."/>
            <person name="Yoneyama K."/>
            <person name="Manabe R.I."/>
            <person name="Nelson D.C."/>
            <person name="Schulman A.H."/>
            <person name="Timko M.P."/>
            <person name="dePamphilis C.W."/>
            <person name="Choi D."/>
            <person name="Shirasu K."/>
        </authorList>
    </citation>
    <scope>NUCLEOTIDE SEQUENCE [LARGE SCALE GENOMIC DNA]</scope>
    <source>
        <strain evidence="3">cv. UVA1</strain>
    </source>
</reference>
<keyword evidence="3" id="KW-1185">Reference proteome</keyword>
<accession>A0A5A7PBH1</accession>
<feature type="compositionally biased region" description="Low complexity" evidence="1">
    <location>
        <begin position="32"/>
        <end position="43"/>
    </location>
</feature>
<feature type="region of interest" description="Disordered" evidence="1">
    <location>
        <begin position="188"/>
        <end position="220"/>
    </location>
</feature>
<feature type="compositionally biased region" description="Low complexity" evidence="1">
    <location>
        <begin position="192"/>
        <end position="206"/>
    </location>
</feature>
<evidence type="ECO:0000313" key="3">
    <source>
        <dbReference type="Proteomes" id="UP000325081"/>
    </source>
</evidence>
<feature type="non-terminal residue" evidence="2">
    <location>
        <position position="220"/>
    </location>
</feature>
<organism evidence="2 3">
    <name type="scientific">Striga asiatica</name>
    <name type="common">Asiatic witchweed</name>
    <name type="synonym">Buchnera asiatica</name>
    <dbReference type="NCBI Taxonomy" id="4170"/>
    <lineage>
        <taxon>Eukaryota</taxon>
        <taxon>Viridiplantae</taxon>
        <taxon>Streptophyta</taxon>
        <taxon>Embryophyta</taxon>
        <taxon>Tracheophyta</taxon>
        <taxon>Spermatophyta</taxon>
        <taxon>Magnoliopsida</taxon>
        <taxon>eudicotyledons</taxon>
        <taxon>Gunneridae</taxon>
        <taxon>Pentapetalae</taxon>
        <taxon>asterids</taxon>
        <taxon>lamiids</taxon>
        <taxon>Lamiales</taxon>
        <taxon>Orobanchaceae</taxon>
        <taxon>Buchnereae</taxon>
        <taxon>Striga</taxon>
    </lineage>
</organism>
<evidence type="ECO:0000313" key="2">
    <source>
        <dbReference type="EMBL" id="GER30255.1"/>
    </source>
</evidence>
<dbReference type="EMBL" id="BKCP01004328">
    <property type="protein sequence ID" value="GER30255.1"/>
    <property type="molecule type" value="Genomic_DNA"/>
</dbReference>
<evidence type="ECO:0000256" key="1">
    <source>
        <dbReference type="SAM" id="MobiDB-lite"/>
    </source>
</evidence>
<feature type="compositionally biased region" description="Polar residues" evidence="1">
    <location>
        <begin position="207"/>
        <end position="220"/>
    </location>
</feature>
<comment type="caution">
    <text evidence="2">The sequence shown here is derived from an EMBL/GenBank/DDBJ whole genome shotgun (WGS) entry which is preliminary data.</text>
</comment>
<feature type="compositionally biased region" description="Gly residues" evidence="1">
    <location>
        <begin position="56"/>
        <end position="70"/>
    </location>
</feature>
<name>A0A5A7PBH1_STRAF</name>